<reference evidence="8" key="1">
    <citation type="submission" date="2022-12" db="EMBL/GenBank/DDBJ databases">
        <authorList>
            <person name="Brejova B."/>
        </authorList>
    </citation>
    <scope>NUCLEOTIDE SEQUENCE</scope>
</reference>
<dbReference type="GO" id="GO:0015031">
    <property type="term" value="P:protein transport"/>
    <property type="evidence" value="ECO:0007669"/>
    <property type="project" value="UniProtKB-KW"/>
</dbReference>
<sequence length="840" mass="96747">MLGRLFKQNNSSNQSHNIHSSYSINSNQQHHHHQHQQFSNNTFEDSYSREILYGTHNINQLKPYIFNNKLFRIIISQDGGNLRNKQILFDTTNEINNNNSHHHQPSIQLTGKNTIILKAYHTQSELNDYMFGCGLPSVENQSSIKLHCLPQLTNSIYGSYNAVMITKLFSINDLDTLENTKFDDGNDWKPIPGLIKKEIYKIDSNDTVASRFSIGLIIPLESINCINDVIINNWQEILYFLNHLQKIIYKKILTTLDHSNCITNKRIQLPMNIFHQDHDLNLQFLKFIKLIHYNYNLPKLINSNYLMKNSDFKDNHNPMLISWVLEILNWLEFKDGKSTNCEYTFIASLIALILPFKKSLSVKPYYNLNSNTREVTRIVVMTGNPVVAKKLIFILNGFIPQEDDIKISEELDLSAKPIPIKKDNIQSYSASTSFSSDNSLATPSSKGWEIPNKSSTSVTTETPRIQTSTMNIPINNSLSKSQSSMAYLSSSLNSSYSSTQSNYSLSKFGSFMDKWKGQFQQTPNSTSMSNYFDEVSPNISKRNSVHSLRTPSPAIEFEEYTWQLPNKPINIVSPINSSPKLSRAQSMYDLYNLNVMNEEEFNEMTTSPKSINQDFSKIQNRKNILEIKRSKTSVYSPLINDKSIKNVSEHNLKSIKEKCKLIIDSKSKLSILGSTIKVEPTNFDNLVFKHRPLNSSIAYTDEIRGEFGVQSCPINIKLEQQILNTMKNDLSFYQKNFNYDDVTIRTIFISLKAREIKLLEMNTASSIFNDNTYKMKSKKVFTQNRNTGNKEMIEKVEDILNDINQLFINQQELYHDKKQFNSNGKEFYNNLTKLVYKLLG</sequence>
<dbReference type="OrthoDB" id="4063558at2759"/>
<feature type="compositionally biased region" description="Low complexity" evidence="6">
    <location>
        <begin position="8"/>
        <end position="28"/>
    </location>
</feature>
<dbReference type="PROSITE" id="PS51836">
    <property type="entry name" value="DENN_FNIP12"/>
    <property type="match status" value="1"/>
</dbReference>
<dbReference type="EMBL" id="CANTUO010000001">
    <property type="protein sequence ID" value="CAI5756753.1"/>
    <property type="molecule type" value="Genomic_DNA"/>
</dbReference>
<evidence type="ECO:0000256" key="2">
    <source>
        <dbReference type="ARBA" id="ARBA00013394"/>
    </source>
</evidence>
<keyword evidence="9" id="KW-1185">Reference proteome</keyword>
<keyword evidence="4" id="KW-0653">Protein transport</keyword>
<organism evidence="8 9">
    <name type="scientific">Candida verbasci</name>
    <dbReference type="NCBI Taxonomy" id="1227364"/>
    <lineage>
        <taxon>Eukaryota</taxon>
        <taxon>Fungi</taxon>
        <taxon>Dikarya</taxon>
        <taxon>Ascomycota</taxon>
        <taxon>Saccharomycotina</taxon>
        <taxon>Pichiomycetes</taxon>
        <taxon>Debaryomycetaceae</taxon>
        <taxon>Candida/Lodderomyces clade</taxon>
        <taxon>Candida</taxon>
    </lineage>
</organism>
<evidence type="ECO:0000313" key="8">
    <source>
        <dbReference type="EMBL" id="CAI5756753.1"/>
    </source>
</evidence>
<comment type="caution">
    <text evidence="8">The sequence shown here is derived from an EMBL/GenBank/DDBJ whole genome shotgun (WGS) entry which is preliminary data.</text>
</comment>
<dbReference type="InterPro" id="IPR041153">
    <property type="entry name" value="LST4_longin"/>
</dbReference>
<feature type="region of interest" description="Disordered" evidence="6">
    <location>
        <begin position="431"/>
        <end position="476"/>
    </location>
</feature>
<keyword evidence="3" id="KW-0813">Transport</keyword>
<name>A0A9W4XC26_9ASCO</name>
<proteinExistence type="inferred from homology"/>
<evidence type="ECO:0000256" key="3">
    <source>
        <dbReference type="ARBA" id="ARBA00022448"/>
    </source>
</evidence>
<keyword evidence="5" id="KW-0029">Amino-acid transport</keyword>
<dbReference type="GO" id="GO:0006865">
    <property type="term" value="P:amino acid transport"/>
    <property type="evidence" value="ECO:0007669"/>
    <property type="project" value="UniProtKB-KW"/>
</dbReference>
<accession>A0A9W4XC26</accession>
<feature type="compositionally biased region" description="Polar residues" evidence="6">
    <location>
        <begin position="431"/>
        <end position="445"/>
    </location>
</feature>
<evidence type="ECO:0000256" key="4">
    <source>
        <dbReference type="ARBA" id="ARBA00022927"/>
    </source>
</evidence>
<feature type="domain" description="UDENN FNIP1/2-type" evidence="7">
    <location>
        <begin position="66"/>
        <end position="814"/>
    </location>
</feature>
<evidence type="ECO:0000259" key="7">
    <source>
        <dbReference type="PROSITE" id="PS51836"/>
    </source>
</evidence>
<dbReference type="InterPro" id="IPR037545">
    <property type="entry name" value="DENN_FNIP1/2"/>
</dbReference>
<dbReference type="AlphaFoldDB" id="A0A9W4XC26"/>
<feature type="compositionally biased region" description="Polar residues" evidence="6">
    <location>
        <begin position="452"/>
        <end position="476"/>
    </location>
</feature>
<dbReference type="GO" id="GO:0005737">
    <property type="term" value="C:cytoplasm"/>
    <property type="evidence" value="ECO:0007669"/>
    <property type="project" value="UniProtKB-ARBA"/>
</dbReference>
<comment type="similarity">
    <text evidence="1">Belongs to the LST4 family.</text>
</comment>
<evidence type="ECO:0000256" key="5">
    <source>
        <dbReference type="ARBA" id="ARBA00022970"/>
    </source>
</evidence>
<gene>
    <name evidence="8" type="ORF">CANVERA_P1271</name>
</gene>
<feature type="region of interest" description="Disordered" evidence="6">
    <location>
        <begin position="1"/>
        <end position="40"/>
    </location>
</feature>
<protein>
    <recommendedName>
        <fullName evidence="2">Protein LST4</fullName>
    </recommendedName>
</protein>
<evidence type="ECO:0000256" key="6">
    <source>
        <dbReference type="SAM" id="MobiDB-lite"/>
    </source>
</evidence>
<evidence type="ECO:0000256" key="1">
    <source>
        <dbReference type="ARBA" id="ARBA00010162"/>
    </source>
</evidence>
<evidence type="ECO:0000313" key="9">
    <source>
        <dbReference type="Proteomes" id="UP001152885"/>
    </source>
</evidence>
<dbReference type="Pfam" id="PF18639">
    <property type="entry name" value="Longin_2"/>
    <property type="match status" value="1"/>
</dbReference>
<dbReference type="Proteomes" id="UP001152885">
    <property type="component" value="Unassembled WGS sequence"/>
</dbReference>